<accession>A0A1E5SL23</accession>
<dbReference type="EMBL" id="MDGQ01000005">
    <property type="protein sequence ID" value="OEJ99827.1"/>
    <property type="molecule type" value="Genomic_DNA"/>
</dbReference>
<dbReference type="RefSeq" id="WP_069835290.1">
    <property type="nucleotide sequence ID" value="NZ_MDGQ01000005.1"/>
</dbReference>
<feature type="domain" description="Transcription regulator PadR N-terminal" evidence="1">
    <location>
        <begin position="15"/>
        <end position="89"/>
    </location>
</feature>
<evidence type="ECO:0000259" key="1">
    <source>
        <dbReference type="Pfam" id="PF03551"/>
    </source>
</evidence>
<reference evidence="2 3" key="1">
    <citation type="submission" date="2016-08" db="EMBL/GenBank/DDBJ databases">
        <title>Draft genome of Fabibacter sp. strain SK-8.</title>
        <authorList>
            <person name="Wong S.-K."/>
            <person name="Hamasaki K."/>
            <person name="Yoshizawa S."/>
        </authorList>
    </citation>
    <scope>NUCLEOTIDE SEQUENCE [LARGE SCALE GENOMIC DNA]</scope>
    <source>
        <strain evidence="2 3">SK-8</strain>
    </source>
</reference>
<dbReference type="STRING" id="1563681.BFP71_09760"/>
<name>A0A1E5SL23_9BACT</name>
<organism evidence="2 3">
    <name type="scientific">Roseivirga misakiensis</name>
    <dbReference type="NCBI Taxonomy" id="1563681"/>
    <lineage>
        <taxon>Bacteria</taxon>
        <taxon>Pseudomonadati</taxon>
        <taxon>Bacteroidota</taxon>
        <taxon>Cytophagia</taxon>
        <taxon>Cytophagales</taxon>
        <taxon>Roseivirgaceae</taxon>
        <taxon>Roseivirga</taxon>
    </lineage>
</organism>
<dbReference type="InterPro" id="IPR005149">
    <property type="entry name" value="Tscrpt_reg_PadR_N"/>
</dbReference>
<proteinExistence type="predicted"/>
<dbReference type="Pfam" id="PF03551">
    <property type="entry name" value="PadR"/>
    <property type="match status" value="1"/>
</dbReference>
<dbReference type="PANTHER" id="PTHR33169">
    <property type="entry name" value="PADR-FAMILY TRANSCRIPTIONAL REGULATOR"/>
    <property type="match status" value="1"/>
</dbReference>
<dbReference type="InterPro" id="IPR036390">
    <property type="entry name" value="WH_DNA-bd_sf"/>
</dbReference>
<comment type="caution">
    <text evidence="2">The sequence shown here is derived from an EMBL/GenBank/DDBJ whole genome shotgun (WGS) entry which is preliminary data.</text>
</comment>
<evidence type="ECO:0000313" key="3">
    <source>
        <dbReference type="Proteomes" id="UP000095552"/>
    </source>
</evidence>
<dbReference type="PANTHER" id="PTHR33169:SF14">
    <property type="entry name" value="TRANSCRIPTIONAL REGULATOR RV3488"/>
    <property type="match status" value="1"/>
</dbReference>
<dbReference type="InterPro" id="IPR052509">
    <property type="entry name" value="Metal_resp_DNA-bind_regulator"/>
</dbReference>
<keyword evidence="3" id="KW-1185">Reference proteome</keyword>
<protein>
    <submittedName>
        <fullName evidence="2">PadR family transcriptional regulator</fullName>
    </submittedName>
</protein>
<dbReference type="Proteomes" id="UP000095552">
    <property type="component" value="Unassembled WGS sequence"/>
</dbReference>
<evidence type="ECO:0000313" key="2">
    <source>
        <dbReference type="EMBL" id="OEJ99827.1"/>
    </source>
</evidence>
<dbReference type="InterPro" id="IPR036388">
    <property type="entry name" value="WH-like_DNA-bd_sf"/>
</dbReference>
<dbReference type="OrthoDB" id="982587at2"/>
<dbReference type="AlphaFoldDB" id="A0A1E5SL23"/>
<dbReference type="SUPFAM" id="SSF46785">
    <property type="entry name" value="Winged helix' DNA-binding domain"/>
    <property type="match status" value="1"/>
</dbReference>
<gene>
    <name evidence="2" type="ORF">BFP71_09760</name>
</gene>
<dbReference type="Gene3D" id="1.10.10.10">
    <property type="entry name" value="Winged helix-like DNA-binding domain superfamily/Winged helix DNA-binding domain"/>
    <property type="match status" value="1"/>
</dbReference>
<sequence length="109" mass="12296">MSGHSLGEFEELVLLVVAANNNEAYGVLILEQLGERLKKKLNISAIHVALKRMEKKGFVESSYGGITNERGGRRKKYYSITSLGKKMLDSQYELRTSIYKQIPKISFGQ</sequence>